<dbReference type="GO" id="GO:0003735">
    <property type="term" value="F:structural constituent of ribosome"/>
    <property type="evidence" value="ECO:0007669"/>
    <property type="project" value="InterPro"/>
</dbReference>
<dbReference type="InterPro" id="IPR005813">
    <property type="entry name" value="Ribosomal_bL20"/>
</dbReference>
<dbReference type="InterPro" id="IPR035566">
    <property type="entry name" value="Ribosomal_protein_bL20_C"/>
</dbReference>
<dbReference type="STRING" id="1802617.A2886_02525"/>
<keyword evidence="4 7" id="KW-0689">Ribosomal protein</keyword>
<evidence type="ECO:0000256" key="8">
    <source>
        <dbReference type="RuleBase" id="RU000560"/>
    </source>
</evidence>
<comment type="similarity">
    <text evidence="1 7 8">Belongs to the bacterial ribosomal protein bL20 family.</text>
</comment>
<dbReference type="GO" id="GO:0005840">
    <property type="term" value="C:ribosome"/>
    <property type="evidence" value="ECO:0007669"/>
    <property type="project" value="UniProtKB-KW"/>
</dbReference>
<accession>A0A1F4URU4</accession>
<dbReference type="Gene3D" id="6.10.160.10">
    <property type="match status" value="1"/>
</dbReference>
<evidence type="ECO:0000256" key="1">
    <source>
        <dbReference type="ARBA" id="ARBA00007698"/>
    </source>
</evidence>
<evidence type="ECO:0000256" key="7">
    <source>
        <dbReference type="HAMAP-Rule" id="MF_00382"/>
    </source>
</evidence>
<reference evidence="9 10" key="1">
    <citation type="journal article" date="2016" name="Nat. Commun.">
        <title>Thousands of microbial genomes shed light on interconnected biogeochemical processes in an aquifer system.</title>
        <authorList>
            <person name="Anantharaman K."/>
            <person name="Brown C.T."/>
            <person name="Hug L.A."/>
            <person name="Sharon I."/>
            <person name="Castelle C.J."/>
            <person name="Probst A.J."/>
            <person name="Thomas B.C."/>
            <person name="Singh A."/>
            <person name="Wilkins M.J."/>
            <person name="Karaoz U."/>
            <person name="Brodie E.L."/>
            <person name="Williams K.H."/>
            <person name="Hubbard S.S."/>
            <person name="Banfield J.F."/>
        </authorList>
    </citation>
    <scope>NUCLEOTIDE SEQUENCE [LARGE SCALE GENOMIC DNA]</scope>
</reference>
<keyword evidence="3 7" id="KW-0694">RNA-binding</keyword>
<keyword evidence="2 7" id="KW-0699">rRNA-binding</keyword>
<dbReference type="NCBIfam" id="TIGR01032">
    <property type="entry name" value="rplT_bact"/>
    <property type="match status" value="1"/>
</dbReference>
<dbReference type="AlphaFoldDB" id="A0A1F4URU4"/>
<name>A0A1F4URU4_UNCKA</name>
<evidence type="ECO:0000256" key="6">
    <source>
        <dbReference type="ARBA" id="ARBA00035172"/>
    </source>
</evidence>
<dbReference type="GO" id="GO:0019843">
    <property type="term" value="F:rRNA binding"/>
    <property type="evidence" value="ECO:0007669"/>
    <property type="project" value="UniProtKB-UniRule"/>
</dbReference>
<sequence length="118" mass="13624">MPRVKGGPQGHLKHKKILDKAKGYRGSRNRLYKRAADAVKRAGEHAFAGRKQRKRQMRSLWIVRLNGALSSYGVKYSRFIKGLKDADIQMNRKILSDMAIRDPKAFEQIVEKVKKTFK</sequence>
<dbReference type="Pfam" id="PF00453">
    <property type="entry name" value="Ribosomal_L20"/>
    <property type="match status" value="1"/>
</dbReference>
<dbReference type="Proteomes" id="UP000176608">
    <property type="component" value="Unassembled WGS sequence"/>
</dbReference>
<comment type="function">
    <text evidence="7 8">Binds directly to 23S ribosomal RNA and is necessary for the in vitro assembly process of the 50S ribosomal subunit. It is not involved in the protein synthesizing functions of that subunit.</text>
</comment>
<dbReference type="GO" id="GO:0006412">
    <property type="term" value="P:translation"/>
    <property type="evidence" value="ECO:0007669"/>
    <property type="project" value="InterPro"/>
</dbReference>
<dbReference type="Gene3D" id="1.10.1900.20">
    <property type="entry name" value="Ribosomal protein L20"/>
    <property type="match status" value="1"/>
</dbReference>
<evidence type="ECO:0000256" key="3">
    <source>
        <dbReference type="ARBA" id="ARBA00022884"/>
    </source>
</evidence>
<comment type="caution">
    <text evidence="9">The sequence shown here is derived from an EMBL/GenBank/DDBJ whole genome shotgun (WGS) entry which is preliminary data.</text>
</comment>
<dbReference type="HAMAP" id="MF_00382">
    <property type="entry name" value="Ribosomal_bL20"/>
    <property type="match status" value="1"/>
</dbReference>
<dbReference type="GO" id="GO:1990904">
    <property type="term" value="C:ribonucleoprotein complex"/>
    <property type="evidence" value="ECO:0007669"/>
    <property type="project" value="UniProtKB-KW"/>
</dbReference>
<proteinExistence type="inferred from homology"/>
<dbReference type="FunFam" id="1.10.1900.20:FF:000001">
    <property type="entry name" value="50S ribosomal protein L20"/>
    <property type="match status" value="1"/>
</dbReference>
<protein>
    <recommendedName>
        <fullName evidence="6 7">Large ribosomal subunit protein bL20</fullName>
    </recommendedName>
</protein>
<organism evidence="9 10">
    <name type="scientific">candidate division WWE3 bacterium RIFCSPHIGHO2_01_FULL_42_13</name>
    <dbReference type="NCBI Taxonomy" id="1802617"/>
    <lineage>
        <taxon>Bacteria</taxon>
        <taxon>Katanobacteria</taxon>
    </lineage>
</organism>
<dbReference type="InterPro" id="IPR049946">
    <property type="entry name" value="RIBOSOMAL_L20_CS"/>
</dbReference>
<dbReference type="SUPFAM" id="SSF74731">
    <property type="entry name" value="Ribosomal protein L20"/>
    <property type="match status" value="1"/>
</dbReference>
<evidence type="ECO:0000256" key="5">
    <source>
        <dbReference type="ARBA" id="ARBA00023274"/>
    </source>
</evidence>
<dbReference type="PRINTS" id="PR00062">
    <property type="entry name" value="RIBOSOMALL20"/>
</dbReference>
<dbReference type="PANTHER" id="PTHR10986">
    <property type="entry name" value="39S RIBOSOMAL PROTEIN L20"/>
    <property type="match status" value="1"/>
</dbReference>
<dbReference type="GO" id="GO:0000027">
    <property type="term" value="P:ribosomal large subunit assembly"/>
    <property type="evidence" value="ECO:0007669"/>
    <property type="project" value="UniProtKB-UniRule"/>
</dbReference>
<keyword evidence="5 7" id="KW-0687">Ribonucleoprotein</keyword>
<evidence type="ECO:0000256" key="4">
    <source>
        <dbReference type="ARBA" id="ARBA00022980"/>
    </source>
</evidence>
<evidence type="ECO:0000313" key="10">
    <source>
        <dbReference type="Proteomes" id="UP000176608"/>
    </source>
</evidence>
<dbReference type="PROSITE" id="PS00937">
    <property type="entry name" value="RIBOSOMAL_L20"/>
    <property type="match status" value="1"/>
</dbReference>
<dbReference type="EMBL" id="MEVA01000006">
    <property type="protein sequence ID" value="OGC47636.1"/>
    <property type="molecule type" value="Genomic_DNA"/>
</dbReference>
<evidence type="ECO:0000256" key="2">
    <source>
        <dbReference type="ARBA" id="ARBA00022730"/>
    </source>
</evidence>
<gene>
    <name evidence="7" type="primary">rplT</name>
    <name evidence="9" type="ORF">A2886_02525</name>
</gene>
<evidence type="ECO:0000313" key="9">
    <source>
        <dbReference type="EMBL" id="OGC47636.1"/>
    </source>
</evidence>
<dbReference type="CDD" id="cd07026">
    <property type="entry name" value="Ribosomal_L20"/>
    <property type="match status" value="1"/>
</dbReference>